<accession>A0A1F5SM78</accession>
<dbReference type="SUPFAM" id="SSF53756">
    <property type="entry name" value="UDP-Glycosyltransferase/glycogen phosphorylase"/>
    <property type="match status" value="1"/>
</dbReference>
<sequence length="468" mass="54591">MPKTIFITITRSFITRNILRCGTLDLLKKEGYNIFVFFPARSIPDYLQKELADSQVKLVAIQTTDLHRLHRLLSKIGSSYLIFTRTTKKRVFYFNDNAKTRLFSKKFLIQSKVVPWLRYIYLRLASKSKILKRLYRFMEYAFFPQIYADVQYYFEQYKPDLVFSTAVISKLDVIFMKEAKRRGIKTVSMSKSWDTIPVAYIQFLPDYFIVPNEPSRRVAVDLQDIPAERVSIVGIPQFDWYKRKDIIKTRAEHLKSKGLDPALPLIFFGSGGIWTPFDHEVAEMIYEWISNNELVQPCQLLVRSHFTDADQDVFKKLKNKARVAVDTYRITNFLVDKWDPSVEEMVDFINTLYHCDIMVNAASTLTLDAVCFDKPIINIGFGCNYEEGNRQGRDITNISLYTSEHVAWVLETGGAKKVDSPHELKDQINEYLLNPQLNSKEREVLRKNLCYRLDGKSSERVVHILNTL</sequence>
<evidence type="ECO:0000313" key="1">
    <source>
        <dbReference type="EMBL" id="OGF27341.1"/>
    </source>
</evidence>
<organism evidence="1 2">
    <name type="scientific">Candidatus Falkowbacteria bacterium RIFOXYA2_FULL_47_9</name>
    <dbReference type="NCBI Taxonomy" id="1797995"/>
    <lineage>
        <taxon>Bacteria</taxon>
        <taxon>Candidatus Falkowiibacteriota</taxon>
    </lineage>
</organism>
<evidence type="ECO:0008006" key="3">
    <source>
        <dbReference type="Google" id="ProtNLM"/>
    </source>
</evidence>
<evidence type="ECO:0000313" key="2">
    <source>
        <dbReference type="Proteomes" id="UP000178925"/>
    </source>
</evidence>
<dbReference type="AlphaFoldDB" id="A0A1F5SM78"/>
<reference evidence="1 2" key="1">
    <citation type="journal article" date="2016" name="Nat. Commun.">
        <title>Thousands of microbial genomes shed light on interconnected biogeochemical processes in an aquifer system.</title>
        <authorList>
            <person name="Anantharaman K."/>
            <person name="Brown C.T."/>
            <person name="Hug L.A."/>
            <person name="Sharon I."/>
            <person name="Castelle C.J."/>
            <person name="Probst A.J."/>
            <person name="Thomas B.C."/>
            <person name="Singh A."/>
            <person name="Wilkins M.J."/>
            <person name="Karaoz U."/>
            <person name="Brodie E.L."/>
            <person name="Williams K.H."/>
            <person name="Hubbard S.S."/>
            <person name="Banfield J.F."/>
        </authorList>
    </citation>
    <scope>NUCLEOTIDE SEQUENCE [LARGE SCALE GENOMIC DNA]</scope>
</reference>
<comment type="caution">
    <text evidence="1">The sequence shown here is derived from an EMBL/GenBank/DDBJ whole genome shotgun (WGS) entry which is preliminary data.</text>
</comment>
<gene>
    <name evidence="1" type="ORF">A2242_04435</name>
</gene>
<protein>
    <recommendedName>
        <fullName evidence="3">UDP-N-acetylglucosamine 2-epimerase domain-containing protein</fullName>
    </recommendedName>
</protein>
<name>A0A1F5SM78_9BACT</name>
<dbReference type="EMBL" id="MFGC01000025">
    <property type="protein sequence ID" value="OGF27341.1"/>
    <property type="molecule type" value="Genomic_DNA"/>
</dbReference>
<proteinExistence type="predicted"/>
<dbReference type="Proteomes" id="UP000178925">
    <property type="component" value="Unassembled WGS sequence"/>
</dbReference>
<dbReference type="STRING" id="1797995.A2242_04435"/>